<dbReference type="InParanoid" id="A0A482WLQ7"/>
<evidence type="ECO:0000256" key="2">
    <source>
        <dbReference type="ARBA" id="ARBA00018898"/>
    </source>
</evidence>
<evidence type="ECO:0000256" key="1">
    <source>
        <dbReference type="ARBA" id="ARBA00009394"/>
    </source>
</evidence>
<dbReference type="PANTHER" id="PTHR22959:SF0">
    <property type="entry name" value="PARTNER OF Y14 AND MAGO"/>
    <property type="match status" value="1"/>
</dbReference>
<dbReference type="GO" id="GO:0005737">
    <property type="term" value="C:cytoplasm"/>
    <property type="evidence" value="ECO:0007669"/>
    <property type="project" value="TreeGrafter"/>
</dbReference>
<feature type="region of interest" description="Disordered" evidence="3">
    <location>
        <begin position="68"/>
        <end position="218"/>
    </location>
</feature>
<dbReference type="GO" id="GO:1903259">
    <property type="term" value="P:exon-exon junction complex disassembly"/>
    <property type="evidence" value="ECO:0007669"/>
    <property type="project" value="InterPro"/>
</dbReference>
<dbReference type="GO" id="GO:0035145">
    <property type="term" value="C:exon-exon junction complex"/>
    <property type="evidence" value="ECO:0007669"/>
    <property type="project" value="TreeGrafter"/>
</dbReference>
<dbReference type="EMBL" id="QKKF02032574">
    <property type="protein sequence ID" value="RZF34111.1"/>
    <property type="molecule type" value="Genomic_DNA"/>
</dbReference>
<dbReference type="PANTHER" id="PTHR22959">
    <property type="entry name" value="PYM PROTEIN"/>
    <property type="match status" value="1"/>
</dbReference>
<dbReference type="SUPFAM" id="SSF101931">
    <property type="entry name" value="Pym (Within the bgcn gene intron protein, WIBG), N-terminal domain"/>
    <property type="match status" value="1"/>
</dbReference>
<sequence>MSSVICKDDQGAFIPATQRPDGSWRKPRRIKDGYVPQEEVPLYESRGRRQMQDSAALLYPPGLHPDLIRKKEAEKARLSAGPVIKYSPAPGVVLTQGGVPEEAKSKKKKKKKSSETNSNTGSQSQPKQPTKSADSSQKTASKSAELSQKSTNSSQKSAESAQKSSTDSSSAPTDPAKRLKNLRKKLRVIEELEQKMANGQKDKLDKDQLEKVARKPDV</sequence>
<accession>A0A482WLQ7</accession>
<feature type="non-terminal residue" evidence="5">
    <location>
        <position position="218"/>
    </location>
</feature>
<dbReference type="STRING" id="195883.A0A482WLQ7"/>
<evidence type="ECO:0000313" key="6">
    <source>
        <dbReference type="Proteomes" id="UP000291343"/>
    </source>
</evidence>
<dbReference type="GO" id="GO:0003723">
    <property type="term" value="F:RNA binding"/>
    <property type="evidence" value="ECO:0007669"/>
    <property type="project" value="TreeGrafter"/>
</dbReference>
<feature type="compositionally biased region" description="Basic and acidic residues" evidence="3">
    <location>
        <begin position="68"/>
        <end position="77"/>
    </location>
</feature>
<name>A0A482WLQ7_LAOST</name>
<dbReference type="FunCoup" id="A0A482WLQ7">
    <property type="interactions" value="1266"/>
</dbReference>
<dbReference type="Proteomes" id="UP000291343">
    <property type="component" value="Unassembled WGS sequence"/>
</dbReference>
<reference evidence="5 6" key="1">
    <citation type="journal article" date="2017" name="Gigascience">
        <title>Genome sequence of the small brown planthopper, Laodelphax striatellus.</title>
        <authorList>
            <person name="Zhu J."/>
            <person name="Jiang F."/>
            <person name="Wang X."/>
            <person name="Yang P."/>
            <person name="Bao Y."/>
            <person name="Zhao W."/>
            <person name="Wang W."/>
            <person name="Lu H."/>
            <person name="Wang Q."/>
            <person name="Cui N."/>
            <person name="Li J."/>
            <person name="Chen X."/>
            <person name="Luo L."/>
            <person name="Yu J."/>
            <person name="Kang L."/>
            <person name="Cui F."/>
        </authorList>
    </citation>
    <scope>NUCLEOTIDE SEQUENCE [LARGE SCALE GENOMIC DNA]</scope>
    <source>
        <strain evidence="5">Lst14</strain>
    </source>
</reference>
<dbReference type="InterPro" id="IPR015362">
    <property type="entry name" value="WIBG_mago-bd"/>
</dbReference>
<comment type="similarity">
    <text evidence="1">Belongs to the pym family.</text>
</comment>
<dbReference type="Pfam" id="PF09282">
    <property type="entry name" value="Mago-bind"/>
    <property type="match status" value="1"/>
</dbReference>
<dbReference type="SMART" id="SM01273">
    <property type="entry name" value="Mago-bind"/>
    <property type="match status" value="1"/>
</dbReference>
<comment type="caution">
    <text evidence="5">The sequence shown here is derived from an EMBL/GenBank/DDBJ whole genome shotgun (WGS) entry which is preliminary data.</text>
</comment>
<dbReference type="SMR" id="A0A482WLQ7"/>
<keyword evidence="6" id="KW-1185">Reference proteome</keyword>
<dbReference type="InterPro" id="IPR036348">
    <property type="entry name" value="WIBG_N_sf"/>
</dbReference>
<evidence type="ECO:0000256" key="3">
    <source>
        <dbReference type="SAM" id="MobiDB-lite"/>
    </source>
</evidence>
<feature type="compositionally biased region" description="Basic and acidic residues" evidence="3">
    <location>
        <begin position="187"/>
        <end position="218"/>
    </location>
</feature>
<proteinExistence type="inferred from homology"/>
<organism evidence="5 6">
    <name type="scientific">Laodelphax striatellus</name>
    <name type="common">Small brown planthopper</name>
    <name type="synonym">Delphax striatella</name>
    <dbReference type="NCBI Taxonomy" id="195883"/>
    <lineage>
        <taxon>Eukaryota</taxon>
        <taxon>Metazoa</taxon>
        <taxon>Ecdysozoa</taxon>
        <taxon>Arthropoda</taxon>
        <taxon>Hexapoda</taxon>
        <taxon>Insecta</taxon>
        <taxon>Pterygota</taxon>
        <taxon>Neoptera</taxon>
        <taxon>Paraneoptera</taxon>
        <taxon>Hemiptera</taxon>
        <taxon>Auchenorrhyncha</taxon>
        <taxon>Fulgoroidea</taxon>
        <taxon>Delphacidae</taxon>
        <taxon>Criomorphinae</taxon>
        <taxon>Laodelphax</taxon>
    </lineage>
</organism>
<gene>
    <name evidence="5" type="ORF">LSTR_LSTR014050</name>
</gene>
<feature type="domain" description="WIBG Mago-binding" evidence="4">
    <location>
        <begin position="10"/>
        <end position="36"/>
    </location>
</feature>
<protein>
    <recommendedName>
        <fullName evidence="2">Partner of Y14 and mago</fullName>
    </recommendedName>
</protein>
<dbReference type="OrthoDB" id="21625at2759"/>
<evidence type="ECO:0000259" key="4">
    <source>
        <dbReference type="SMART" id="SM01273"/>
    </source>
</evidence>
<feature type="compositionally biased region" description="Low complexity" evidence="3">
    <location>
        <begin position="153"/>
        <end position="174"/>
    </location>
</feature>
<feature type="compositionally biased region" description="Basic and acidic residues" evidence="3">
    <location>
        <begin position="1"/>
        <end position="10"/>
    </location>
</feature>
<evidence type="ECO:0000313" key="5">
    <source>
        <dbReference type="EMBL" id="RZF34111.1"/>
    </source>
</evidence>
<feature type="compositionally biased region" description="Polar residues" evidence="3">
    <location>
        <begin position="115"/>
        <end position="152"/>
    </location>
</feature>
<dbReference type="InterPro" id="IPR039333">
    <property type="entry name" value="PYM1"/>
</dbReference>
<feature type="region of interest" description="Disordered" evidence="3">
    <location>
        <begin position="1"/>
        <end position="29"/>
    </location>
</feature>
<dbReference type="AlphaFoldDB" id="A0A482WLQ7"/>